<evidence type="ECO:0000256" key="3">
    <source>
        <dbReference type="ARBA" id="ARBA00022723"/>
    </source>
</evidence>
<evidence type="ECO:0000256" key="4">
    <source>
        <dbReference type="ARBA" id="ARBA00023004"/>
    </source>
</evidence>
<dbReference type="Gene3D" id="1.20.120.520">
    <property type="entry name" value="nmb1532 protein domain like"/>
    <property type="match status" value="1"/>
</dbReference>
<dbReference type="Pfam" id="PF04405">
    <property type="entry name" value="ScdA_N"/>
    <property type="match status" value="1"/>
</dbReference>
<protein>
    <submittedName>
        <fullName evidence="6">Iron-sulfur cluster repair di-iron protein</fullName>
    </submittedName>
</protein>
<evidence type="ECO:0000259" key="5">
    <source>
        <dbReference type="Pfam" id="PF01814"/>
    </source>
</evidence>
<evidence type="ECO:0000313" key="6">
    <source>
        <dbReference type="EMBL" id="XBH18282.1"/>
    </source>
</evidence>
<dbReference type="Pfam" id="PF01814">
    <property type="entry name" value="Hemerythrin"/>
    <property type="match status" value="1"/>
</dbReference>
<dbReference type="RefSeq" id="WP_348263506.1">
    <property type="nucleotide sequence ID" value="NZ_CP121196.1"/>
</dbReference>
<dbReference type="NCBIfam" id="TIGR03652">
    <property type="entry name" value="FeS_repair_RIC"/>
    <property type="match status" value="1"/>
</dbReference>
<keyword evidence="2" id="KW-0963">Cytoplasm</keyword>
<dbReference type="InterPro" id="IPR012312">
    <property type="entry name" value="Hemerythrin-like"/>
</dbReference>
<dbReference type="GO" id="GO:0005737">
    <property type="term" value="C:cytoplasm"/>
    <property type="evidence" value="ECO:0007669"/>
    <property type="project" value="UniProtKB-SubCell"/>
</dbReference>
<proteinExistence type="predicted"/>
<dbReference type="PANTHER" id="PTHR36438">
    <property type="entry name" value="IRON-SULFUR CLUSTER REPAIR PROTEIN YTFE"/>
    <property type="match status" value="1"/>
</dbReference>
<reference evidence="6" key="1">
    <citation type="submission" date="2023-03" db="EMBL/GenBank/DDBJ databases">
        <title>Edaphobacter sp.</title>
        <authorList>
            <person name="Huber K.J."/>
            <person name="Papendorf J."/>
            <person name="Pilke C."/>
            <person name="Bunk B."/>
            <person name="Sproeer C."/>
            <person name="Pester M."/>
        </authorList>
    </citation>
    <scope>NUCLEOTIDE SEQUENCE</scope>
    <source>
        <strain evidence="6">DSM 110680</strain>
    </source>
</reference>
<sequence>MTATTQTVREIALEQPTAIRVFEQFGIDYCCGGRKPLAEACAAGNLEIDAVLAALEAAEKKPGTEFDNWTDKSLESLSSHIVAKHHAYVKNELPRLAQLAQKVVNRHGSTKPELPLIATTLKHLDEELTQHLAKEEAVLFPYIARLEQSISNGTPRPHSCFGTVSNPIAMMTQEHDAAGTLLAEIRRLSGNFTTPPDACPTFHAFYDGLKEFEQDLHQHIHLENNIYFPRAIELERSVS</sequence>
<dbReference type="EMBL" id="CP121196">
    <property type="protein sequence ID" value="XBH18282.1"/>
    <property type="molecule type" value="Genomic_DNA"/>
</dbReference>
<dbReference type="GO" id="GO:0046872">
    <property type="term" value="F:metal ion binding"/>
    <property type="evidence" value="ECO:0007669"/>
    <property type="project" value="UniProtKB-KW"/>
</dbReference>
<evidence type="ECO:0000256" key="2">
    <source>
        <dbReference type="ARBA" id="ARBA00022490"/>
    </source>
</evidence>
<accession>A0AAU7DLW9</accession>
<gene>
    <name evidence="6" type="primary">ric</name>
    <name evidence="6" type="ORF">P8935_02870</name>
</gene>
<feature type="domain" description="Hemerythrin-like" evidence="5">
    <location>
        <begin position="80"/>
        <end position="231"/>
    </location>
</feature>
<dbReference type="InterPro" id="IPR019903">
    <property type="entry name" value="RIC_family"/>
</dbReference>
<dbReference type="AlphaFoldDB" id="A0AAU7DLW9"/>
<dbReference type="PANTHER" id="PTHR36438:SF1">
    <property type="entry name" value="IRON-SULFUR CLUSTER REPAIR PROTEIN YTFE"/>
    <property type="match status" value="1"/>
</dbReference>
<organism evidence="6">
    <name type="scientific">Telmatobacter sp. DSM 110680</name>
    <dbReference type="NCBI Taxonomy" id="3036704"/>
    <lineage>
        <taxon>Bacteria</taxon>
        <taxon>Pseudomonadati</taxon>
        <taxon>Acidobacteriota</taxon>
        <taxon>Terriglobia</taxon>
        <taxon>Terriglobales</taxon>
        <taxon>Acidobacteriaceae</taxon>
        <taxon>Telmatobacter</taxon>
    </lineage>
</organism>
<name>A0AAU7DLW9_9BACT</name>
<keyword evidence="4" id="KW-0408">Iron</keyword>
<keyword evidence="3" id="KW-0479">Metal-binding</keyword>
<comment type="subcellular location">
    <subcellularLocation>
        <location evidence="1">Cytoplasm</location>
    </subcellularLocation>
</comment>
<evidence type="ECO:0000256" key="1">
    <source>
        <dbReference type="ARBA" id="ARBA00004496"/>
    </source>
</evidence>